<dbReference type="EMBL" id="KZ613527">
    <property type="protein sequence ID" value="PMD13791.1"/>
    <property type="molecule type" value="Genomic_DNA"/>
</dbReference>
<dbReference type="OrthoDB" id="1606438at2759"/>
<accession>A0A2J6PIC1</accession>
<dbReference type="InterPro" id="IPR029063">
    <property type="entry name" value="SAM-dependent_MTases_sf"/>
</dbReference>
<keyword evidence="2 5" id="KW-0808">Transferase</keyword>
<dbReference type="Proteomes" id="UP000235672">
    <property type="component" value="Unassembled WGS sequence"/>
</dbReference>
<evidence type="ECO:0000313" key="6">
    <source>
        <dbReference type="Proteomes" id="UP000235672"/>
    </source>
</evidence>
<dbReference type="PROSITE" id="PS51683">
    <property type="entry name" value="SAM_OMT_II"/>
    <property type="match status" value="1"/>
</dbReference>
<dbReference type="PANTHER" id="PTHR43712">
    <property type="entry name" value="PUTATIVE (AFU_ORTHOLOGUE AFUA_4G14580)-RELATED"/>
    <property type="match status" value="1"/>
</dbReference>
<protein>
    <submittedName>
        <fullName evidence="5">O-methyltransferase</fullName>
    </submittedName>
</protein>
<name>A0A2J6PIC1_9HELO</name>
<dbReference type="Gene3D" id="3.40.50.150">
    <property type="entry name" value="Vaccinia Virus protein VP39"/>
    <property type="match status" value="1"/>
</dbReference>
<dbReference type="InterPro" id="IPR036388">
    <property type="entry name" value="WH-like_DNA-bd_sf"/>
</dbReference>
<dbReference type="InterPro" id="IPR016461">
    <property type="entry name" value="COMT-like"/>
</dbReference>
<gene>
    <name evidence="5" type="ORF">NA56DRAFT_584966</name>
</gene>
<proteinExistence type="predicted"/>
<dbReference type="GO" id="GO:0008171">
    <property type="term" value="F:O-methyltransferase activity"/>
    <property type="evidence" value="ECO:0007669"/>
    <property type="project" value="InterPro"/>
</dbReference>
<keyword evidence="3" id="KW-0949">S-adenosyl-L-methionine</keyword>
<evidence type="ECO:0000313" key="5">
    <source>
        <dbReference type="EMBL" id="PMD13791.1"/>
    </source>
</evidence>
<dbReference type="Gene3D" id="1.10.10.10">
    <property type="entry name" value="Winged helix-like DNA-binding domain superfamily/Winged helix DNA-binding domain"/>
    <property type="match status" value="1"/>
</dbReference>
<sequence length="400" mass="45211">MRTALATPVDVSDKAAQTARLDIIDMIPDLQLKLIGEQAMIRNMTWSPLNLVTLQVISRCKIAQHVPLDTPISYTDLSAICSVPEHPLKRLLRHAMTNRLFCEPTKNHVAHTPASRLLAADKKLDSWVFFLVEYFWPATTRAVDAMQKWPGSSNPTEVGVSLIAGEQTTWFKEIAKADRGIASFRDSMAVVSEGEGWQDLYLVENFPWGEIGKGVVVDIGGASGHTSMAIAEAYPDLKFVVQDLHTEGNDVPAHLKERITFMDHDMLNPQPIKDADVYFWRAVLHNHPDSVVLKSFQNLIPALKSGAKIIIQDFGLTAPGEGRLADESYERQVILLYVLSWIFTKDRMMDVMMMSLMNGKEREREEWKALFEEADPRYKWGGAMRPDGSRLWIYTVTWEP</sequence>
<dbReference type="AlphaFoldDB" id="A0A2J6PIC1"/>
<reference evidence="5 6" key="1">
    <citation type="submission" date="2016-05" db="EMBL/GenBank/DDBJ databases">
        <title>A degradative enzymes factory behind the ericoid mycorrhizal symbiosis.</title>
        <authorList>
            <consortium name="DOE Joint Genome Institute"/>
            <person name="Martino E."/>
            <person name="Morin E."/>
            <person name="Grelet G."/>
            <person name="Kuo A."/>
            <person name="Kohler A."/>
            <person name="Daghino S."/>
            <person name="Barry K."/>
            <person name="Choi C."/>
            <person name="Cichocki N."/>
            <person name="Clum A."/>
            <person name="Copeland A."/>
            <person name="Hainaut M."/>
            <person name="Haridas S."/>
            <person name="Labutti K."/>
            <person name="Lindquist E."/>
            <person name="Lipzen A."/>
            <person name="Khouja H.-R."/>
            <person name="Murat C."/>
            <person name="Ohm R."/>
            <person name="Olson A."/>
            <person name="Spatafora J."/>
            <person name="Veneault-Fourrey C."/>
            <person name="Henrissat B."/>
            <person name="Grigoriev I."/>
            <person name="Martin F."/>
            <person name="Perotto S."/>
        </authorList>
    </citation>
    <scope>NUCLEOTIDE SEQUENCE [LARGE SCALE GENOMIC DNA]</scope>
    <source>
        <strain evidence="5 6">UAMH 7357</strain>
    </source>
</reference>
<evidence type="ECO:0000259" key="4">
    <source>
        <dbReference type="Pfam" id="PF00891"/>
    </source>
</evidence>
<organism evidence="5 6">
    <name type="scientific">Hyaloscypha hepaticicola</name>
    <dbReference type="NCBI Taxonomy" id="2082293"/>
    <lineage>
        <taxon>Eukaryota</taxon>
        <taxon>Fungi</taxon>
        <taxon>Dikarya</taxon>
        <taxon>Ascomycota</taxon>
        <taxon>Pezizomycotina</taxon>
        <taxon>Leotiomycetes</taxon>
        <taxon>Helotiales</taxon>
        <taxon>Hyaloscyphaceae</taxon>
        <taxon>Hyaloscypha</taxon>
    </lineage>
</organism>
<evidence type="ECO:0000256" key="2">
    <source>
        <dbReference type="ARBA" id="ARBA00022679"/>
    </source>
</evidence>
<dbReference type="SUPFAM" id="SSF46785">
    <property type="entry name" value="Winged helix' DNA-binding domain"/>
    <property type="match status" value="1"/>
</dbReference>
<keyword evidence="6" id="KW-1185">Reference proteome</keyword>
<dbReference type="PANTHER" id="PTHR43712:SF16">
    <property type="entry name" value="O-METHYLTRANSFERASE ELCB"/>
    <property type="match status" value="1"/>
</dbReference>
<dbReference type="Pfam" id="PF00891">
    <property type="entry name" value="Methyltransf_2"/>
    <property type="match status" value="1"/>
</dbReference>
<dbReference type="GO" id="GO:0032259">
    <property type="term" value="P:methylation"/>
    <property type="evidence" value="ECO:0007669"/>
    <property type="project" value="UniProtKB-KW"/>
</dbReference>
<dbReference type="InterPro" id="IPR036390">
    <property type="entry name" value="WH_DNA-bd_sf"/>
</dbReference>
<feature type="domain" description="O-methyltransferase C-terminal" evidence="4">
    <location>
        <begin position="215"/>
        <end position="374"/>
    </location>
</feature>
<evidence type="ECO:0000256" key="3">
    <source>
        <dbReference type="ARBA" id="ARBA00022691"/>
    </source>
</evidence>
<dbReference type="SUPFAM" id="SSF53335">
    <property type="entry name" value="S-adenosyl-L-methionine-dependent methyltransferases"/>
    <property type="match status" value="1"/>
</dbReference>
<dbReference type="InterPro" id="IPR001077">
    <property type="entry name" value="COMT_C"/>
</dbReference>
<keyword evidence="1 5" id="KW-0489">Methyltransferase</keyword>
<evidence type="ECO:0000256" key="1">
    <source>
        <dbReference type="ARBA" id="ARBA00022603"/>
    </source>
</evidence>